<keyword evidence="2" id="KW-1185">Reference proteome</keyword>
<protein>
    <submittedName>
        <fullName evidence="1">Uncharacterized protein</fullName>
    </submittedName>
</protein>
<comment type="caution">
    <text evidence="1">The sequence shown here is derived from an EMBL/GenBank/DDBJ whole genome shotgun (WGS) entry which is preliminary data.</text>
</comment>
<dbReference type="EMBL" id="AZBU02000007">
    <property type="protein sequence ID" value="TKR69916.1"/>
    <property type="molecule type" value="Genomic_DNA"/>
</dbReference>
<reference evidence="1 2" key="2">
    <citation type="journal article" date="2019" name="G3 (Bethesda)">
        <title>Hybrid Assembly of the Genome of the Entomopathogenic Nematode Steinernema carpocapsae Identifies the X-Chromosome.</title>
        <authorList>
            <person name="Serra L."/>
            <person name="Macchietto M."/>
            <person name="Macias-Munoz A."/>
            <person name="McGill C.J."/>
            <person name="Rodriguez I.M."/>
            <person name="Rodriguez B."/>
            <person name="Murad R."/>
            <person name="Mortazavi A."/>
        </authorList>
    </citation>
    <scope>NUCLEOTIDE SEQUENCE [LARGE SCALE GENOMIC DNA]</scope>
    <source>
        <strain evidence="1 2">ALL</strain>
    </source>
</reference>
<proteinExistence type="predicted"/>
<sequence>MQLDLRRRAFTFNNPGILQAMQCGNRAISPRLMLFEFLEFRRHEAWKHLMPMNRKIRPCRSRIVNSSSSRLLQS</sequence>
<evidence type="ECO:0000313" key="2">
    <source>
        <dbReference type="Proteomes" id="UP000298663"/>
    </source>
</evidence>
<organism evidence="1 2">
    <name type="scientific">Steinernema carpocapsae</name>
    <name type="common">Entomopathogenic nematode</name>
    <dbReference type="NCBI Taxonomy" id="34508"/>
    <lineage>
        <taxon>Eukaryota</taxon>
        <taxon>Metazoa</taxon>
        <taxon>Ecdysozoa</taxon>
        <taxon>Nematoda</taxon>
        <taxon>Chromadorea</taxon>
        <taxon>Rhabditida</taxon>
        <taxon>Tylenchina</taxon>
        <taxon>Panagrolaimomorpha</taxon>
        <taxon>Strongyloidoidea</taxon>
        <taxon>Steinernematidae</taxon>
        <taxon>Steinernema</taxon>
    </lineage>
</organism>
<dbReference type="Proteomes" id="UP000298663">
    <property type="component" value="Unassembled WGS sequence"/>
</dbReference>
<evidence type="ECO:0000313" key="1">
    <source>
        <dbReference type="EMBL" id="TKR69916.1"/>
    </source>
</evidence>
<gene>
    <name evidence="1" type="ORF">L596_022006</name>
</gene>
<name>A0A4U5MKF5_STECR</name>
<accession>A0A4U5MKF5</accession>
<reference evidence="1 2" key="1">
    <citation type="journal article" date="2015" name="Genome Biol.">
        <title>Comparative genomics of Steinernema reveals deeply conserved gene regulatory networks.</title>
        <authorList>
            <person name="Dillman A.R."/>
            <person name="Macchietto M."/>
            <person name="Porter C.F."/>
            <person name="Rogers A."/>
            <person name="Williams B."/>
            <person name="Antoshechkin I."/>
            <person name="Lee M.M."/>
            <person name="Goodwin Z."/>
            <person name="Lu X."/>
            <person name="Lewis E.E."/>
            <person name="Goodrich-Blair H."/>
            <person name="Stock S.P."/>
            <person name="Adams B.J."/>
            <person name="Sternberg P.W."/>
            <person name="Mortazavi A."/>
        </authorList>
    </citation>
    <scope>NUCLEOTIDE SEQUENCE [LARGE SCALE GENOMIC DNA]</scope>
    <source>
        <strain evidence="1 2">ALL</strain>
    </source>
</reference>
<dbReference type="AlphaFoldDB" id="A0A4U5MKF5"/>